<evidence type="ECO:0000256" key="1">
    <source>
        <dbReference type="SAM" id="MobiDB-lite"/>
    </source>
</evidence>
<sequence length="151" mass="16197">MAENLQHLVSLLGDEHMSALLDSTTKVAMAASALGIEASTEELVQLEAVKLAVLADMPLDTVQAVSQLKQVPSVAERLRAKHADAETQQQIADEMAKLSPQARLTKARELGLTGPKVAPKGPRDRESDLRVVNGIKSLSVRLSEARKRGLA</sequence>
<feature type="region of interest" description="Disordered" evidence="1">
    <location>
        <begin position="108"/>
        <end position="127"/>
    </location>
</feature>
<proteinExistence type="predicted"/>
<protein>
    <submittedName>
        <fullName evidence="2">Uncharacterized protein</fullName>
    </submittedName>
</protein>
<dbReference type="Proteomes" id="UP001595443">
    <property type="component" value="Unassembled WGS sequence"/>
</dbReference>
<evidence type="ECO:0000313" key="2">
    <source>
        <dbReference type="EMBL" id="MFC2969465.1"/>
    </source>
</evidence>
<dbReference type="EMBL" id="JBHRSK010000013">
    <property type="protein sequence ID" value="MFC2969465.1"/>
    <property type="molecule type" value="Genomic_DNA"/>
</dbReference>
<organism evidence="2 3">
    <name type="scientific">Acidimangrovimonas pyrenivorans</name>
    <dbReference type="NCBI Taxonomy" id="2030798"/>
    <lineage>
        <taxon>Bacteria</taxon>
        <taxon>Pseudomonadati</taxon>
        <taxon>Pseudomonadota</taxon>
        <taxon>Alphaproteobacteria</taxon>
        <taxon>Rhodobacterales</taxon>
        <taxon>Paracoccaceae</taxon>
        <taxon>Acidimangrovimonas</taxon>
    </lineage>
</organism>
<gene>
    <name evidence="2" type="ORF">ACFOES_15295</name>
</gene>
<name>A0ABV7AK32_9RHOB</name>
<keyword evidence="3" id="KW-1185">Reference proteome</keyword>
<reference evidence="3" key="1">
    <citation type="journal article" date="2019" name="Int. J. Syst. Evol. Microbiol.">
        <title>The Global Catalogue of Microorganisms (GCM) 10K type strain sequencing project: providing services to taxonomists for standard genome sequencing and annotation.</title>
        <authorList>
            <consortium name="The Broad Institute Genomics Platform"/>
            <consortium name="The Broad Institute Genome Sequencing Center for Infectious Disease"/>
            <person name="Wu L."/>
            <person name="Ma J."/>
        </authorList>
    </citation>
    <scope>NUCLEOTIDE SEQUENCE [LARGE SCALE GENOMIC DNA]</scope>
    <source>
        <strain evidence="3">KCTC 62192</strain>
    </source>
</reference>
<evidence type="ECO:0000313" key="3">
    <source>
        <dbReference type="Proteomes" id="UP001595443"/>
    </source>
</evidence>
<comment type="caution">
    <text evidence="2">The sequence shown here is derived from an EMBL/GenBank/DDBJ whole genome shotgun (WGS) entry which is preliminary data.</text>
</comment>
<dbReference type="RefSeq" id="WP_377834174.1">
    <property type="nucleotide sequence ID" value="NZ_JBHRSK010000013.1"/>
</dbReference>
<accession>A0ABV7AK32</accession>